<dbReference type="GO" id="GO:0005634">
    <property type="term" value="C:nucleus"/>
    <property type="evidence" value="ECO:0007669"/>
    <property type="project" value="TreeGrafter"/>
</dbReference>
<dbReference type="InterPro" id="IPR050108">
    <property type="entry name" value="CDK"/>
</dbReference>
<dbReference type="GO" id="GO:0000082">
    <property type="term" value="P:G1/S transition of mitotic cell cycle"/>
    <property type="evidence" value="ECO:0007669"/>
    <property type="project" value="TreeGrafter"/>
</dbReference>
<evidence type="ECO:0000256" key="4">
    <source>
        <dbReference type="ARBA" id="ARBA00022741"/>
    </source>
</evidence>
<evidence type="ECO:0000256" key="6">
    <source>
        <dbReference type="ARBA" id="ARBA00022840"/>
    </source>
</evidence>
<evidence type="ECO:0000256" key="2">
    <source>
        <dbReference type="ARBA" id="ARBA00022527"/>
    </source>
</evidence>
<dbReference type="GO" id="GO:0010468">
    <property type="term" value="P:regulation of gene expression"/>
    <property type="evidence" value="ECO:0007669"/>
    <property type="project" value="TreeGrafter"/>
</dbReference>
<dbReference type="PANTHER" id="PTHR24056">
    <property type="entry name" value="CELL DIVISION PROTEIN KINASE"/>
    <property type="match status" value="1"/>
</dbReference>
<evidence type="ECO:0000256" key="1">
    <source>
        <dbReference type="ARBA" id="ARBA00012425"/>
    </source>
</evidence>
<dbReference type="Pfam" id="PF00069">
    <property type="entry name" value="Pkinase"/>
    <property type="match status" value="1"/>
</dbReference>
<evidence type="ECO:0000256" key="5">
    <source>
        <dbReference type="ARBA" id="ARBA00022777"/>
    </source>
</evidence>
<dbReference type="GO" id="GO:0004693">
    <property type="term" value="F:cyclin-dependent protein serine/threonine kinase activity"/>
    <property type="evidence" value="ECO:0007669"/>
    <property type="project" value="UniProtKB-EC"/>
</dbReference>
<comment type="caution">
    <text evidence="8">The sequence shown here is derived from an EMBL/GenBank/DDBJ whole genome shotgun (WGS) entry which is preliminary data.</text>
</comment>
<dbReference type="InterPro" id="IPR000719">
    <property type="entry name" value="Prot_kinase_dom"/>
</dbReference>
<keyword evidence="4" id="KW-0547">Nucleotide-binding</keyword>
<dbReference type="Gene3D" id="3.30.200.20">
    <property type="entry name" value="Phosphorylase Kinase, domain 1"/>
    <property type="match status" value="1"/>
</dbReference>
<proteinExistence type="predicted"/>
<sequence length="159" mass="18012">RRRRCRLHKAIDIESNQIVALKVTPTDKKNCIDPTTLREIGILKLFTDASCFFRLICVVRMETEAMLVLEYVEKDPNRLINRQPIPSLQVQNCHGIGVLHRDLKPDNPLIDGEILKIADLGLGIGTLWYLAPEILWDKSLAYSFGVDIWSSGCIFGGHN</sequence>
<dbReference type="GO" id="GO:0007165">
    <property type="term" value="P:signal transduction"/>
    <property type="evidence" value="ECO:0007669"/>
    <property type="project" value="TreeGrafter"/>
</dbReference>
<evidence type="ECO:0000256" key="3">
    <source>
        <dbReference type="ARBA" id="ARBA00022679"/>
    </source>
</evidence>
<feature type="domain" description="Protein kinase" evidence="7">
    <location>
        <begin position="1"/>
        <end position="159"/>
    </location>
</feature>
<protein>
    <recommendedName>
        <fullName evidence="1">cyclin-dependent kinase</fullName>
        <ecNumber evidence="1">2.7.11.22</ecNumber>
    </recommendedName>
</protein>
<evidence type="ECO:0000313" key="8">
    <source>
        <dbReference type="EMBL" id="KAI7739538.1"/>
    </source>
</evidence>
<dbReference type="PROSITE" id="PS50011">
    <property type="entry name" value="PROTEIN_KINASE_DOM"/>
    <property type="match status" value="1"/>
</dbReference>
<dbReference type="EMBL" id="JAMZMK010008607">
    <property type="protein sequence ID" value="KAI7739538.1"/>
    <property type="molecule type" value="Genomic_DNA"/>
</dbReference>
<accession>A0AAD5CDM2</accession>
<keyword evidence="6" id="KW-0067">ATP-binding</keyword>
<dbReference type="GO" id="GO:0030332">
    <property type="term" value="F:cyclin binding"/>
    <property type="evidence" value="ECO:0007669"/>
    <property type="project" value="TreeGrafter"/>
</dbReference>
<dbReference type="InterPro" id="IPR011009">
    <property type="entry name" value="Kinase-like_dom_sf"/>
</dbReference>
<organism evidence="8 9">
    <name type="scientific">Ambrosia artemisiifolia</name>
    <name type="common">Common ragweed</name>
    <dbReference type="NCBI Taxonomy" id="4212"/>
    <lineage>
        <taxon>Eukaryota</taxon>
        <taxon>Viridiplantae</taxon>
        <taxon>Streptophyta</taxon>
        <taxon>Embryophyta</taxon>
        <taxon>Tracheophyta</taxon>
        <taxon>Spermatophyta</taxon>
        <taxon>Magnoliopsida</taxon>
        <taxon>eudicotyledons</taxon>
        <taxon>Gunneridae</taxon>
        <taxon>Pentapetalae</taxon>
        <taxon>asterids</taxon>
        <taxon>campanulids</taxon>
        <taxon>Asterales</taxon>
        <taxon>Asteraceae</taxon>
        <taxon>Asteroideae</taxon>
        <taxon>Heliantheae alliance</taxon>
        <taxon>Heliantheae</taxon>
        <taxon>Ambrosia</taxon>
    </lineage>
</organism>
<feature type="non-terminal residue" evidence="8">
    <location>
        <position position="159"/>
    </location>
</feature>
<dbReference type="Proteomes" id="UP001206925">
    <property type="component" value="Unassembled WGS sequence"/>
</dbReference>
<evidence type="ECO:0000313" key="9">
    <source>
        <dbReference type="Proteomes" id="UP001206925"/>
    </source>
</evidence>
<dbReference type="GO" id="GO:0000307">
    <property type="term" value="C:cyclin-dependent protein kinase holoenzyme complex"/>
    <property type="evidence" value="ECO:0007669"/>
    <property type="project" value="TreeGrafter"/>
</dbReference>
<reference evidence="8" key="1">
    <citation type="submission" date="2022-06" db="EMBL/GenBank/DDBJ databases">
        <title>Uncovering the hologenomic basis of an extraordinary plant invasion.</title>
        <authorList>
            <person name="Bieker V.C."/>
            <person name="Martin M.D."/>
            <person name="Gilbert T."/>
            <person name="Hodgins K."/>
            <person name="Battlay P."/>
            <person name="Petersen B."/>
            <person name="Wilson J."/>
        </authorList>
    </citation>
    <scope>NUCLEOTIDE SEQUENCE</scope>
    <source>
        <strain evidence="8">AA19_3_7</strain>
        <tissue evidence="8">Leaf</tissue>
    </source>
</reference>
<dbReference type="GO" id="GO:0005524">
    <property type="term" value="F:ATP binding"/>
    <property type="evidence" value="ECO:0007669"/>
    <property type="project" value="UniProtKB-KW"/>
</dbReference>
<keyword evidence="9" id="KW-1185">Reference proteome</keyword>
<keyword evidence="2" id="KW-0723">Serine/threonine-protein kinase</keyword>
<keyword evidence="3" id="KW-0808">Transferase</keyword>
<name>A0AAD5CDM2_AMBAR</name>
<dbReference type="GO" id="GO:0010389">
    <property type="term" value="P:regulation of G2/M transition of mitotic cell cycle"/>
    <property type="evidence" value="ECO:0007669"/>
    <property type="project" value="TreeGrafter"/>
</dbReference>
<gene>
    <name evidence="8" type="ORF">M8C21_017349</name>
</gene>
<dbReference type="EC" id="2.7.11.22" evidence="1"/>
<dbReference type="GO" id="GO:0005737">
    <property type="term" value="C:cytoplasm"/>
    <property type="evidence" value="ECO:0007669"/>
    <property type="project" value="TreeGrafter"/>
</dbReference>
<dbReference type="SMART" id="SM00220">
    <property type="entry name" value="S_TKc"/>
    <property type="match status" value="1"/>
</dbReference>
<evidence type="ECO:0000259" key="7">
    <source>
        <dbReference type="PROSITE" id="PS50011"/>
    </source>
</evidence>
<dbReference type="AlphaFoldDB" id="A0AAD5CDM2"/>
<dbReference type="PANTHER" id="PTHR24056:SF254">
    <property type="entry name" value="CYCLIN-DEPENDENT KINASE 2"/>
    <property type="match status" value="1"/>
</dbReference>
<keyword evidence="5" id="KW-0418">Kinase</keyword>
<dbReference type="SUPFAM" id="SSF56112">
    <property type="entry name" value="Protein kinase-like (PK-like)"/>
    <property type="match status" value="1"/>
</dbReference>
<dbReference type="Gene3D" id="1.10.510.10">
    <property type="entry name" value="Transferase(Phosphotransferase) domain 1"/>
    <property type="match status" value="1"/>
</dbReference>